<sequence>MRLARFRRRARRLGGFAWASLTARQGDPLASALTPTAWGFVAGWFGLAAAHASPAVLIASLALFVPLCIAALIDALYLVLPDGPLLAIAGVGLLVRLSLSPDEIGSFLGAGLFAYAALWLTARCYQALRGRAGLGGGDPLLFALAGLW</sequence>
<proteinExistence type="predicted"/>
<evidence type="ECO:0000256" key="1">
    <source>
        <dbReference type="SAM" id="Phobius"/>
    </source>
</evidence>
<keyword evidence="1" id="KW-0472">Membrane</keyword>
<accession>A0A2S6N4J9</accession>
<evidence type="ECO:0000313" key="4">
    <source>
        <dbReference type="Proteomes" id="UP000239089"/>
    </source>
</evidence>
<dbReference type="GO" id="GO:0004190">
    <property type="term" value="F:aspartic-type endopeptidase activity"/>
    <property type="evidence" value="ECO:0007669"/>
    <property type="project" value="InterPro"/>
</dbReference>
<dbReference type="InterPro" id="IPR000045">
    <property type="entry name" value="Prepilin_IV_endopep_pep"/>
</dbReference>
<keyword evidence="4" id="KW-1185">Reference proteome</keyword>
<organism evidence="3 4">
    <name type="scientific">Rhodoblastus sphagnicola</name>
    <dbReference type="NCBI Taxonomy" id="333368"/>
    <lineage>
        <taxon>Bacteria</taxon>
        <taxon>Pseudomonadati</taxon>
        <taxon>Pseudomonadota</taxon>
        <taxon>Alphaproteobacteria</taxon>
        <taxon>Hyphomicrobiales</taxon>
        <taxon>Rhodoblastaceae</taxon>
        <taxon>Rhodoblastus</taxon>
    </lineage>
</organism>
<dbReference type="AlphaFoldDB" id="A0A2S6N4J9"/>
<gene>
    <name evidence="3" type="ORF">CCR94_15130</name>
</gene>
<dbReference type="Proteomes" id="UP000239089">
    <property type="component" value="Unassembled WGS sequence"/>
</dbReference>
<feature type="transmembrane region" description="Helical" evidence="1">
    <location>
        <begin position="104"/>
        <end position="122"/>
    </location>
</feature>
<dbReference type="Pfam" id="PF01478">
    <property type="entry name" value="Peptidase_A24"/>
    <property type="match status" value="1"/>
</dbReference>
<keyword evidence="1" id="KW-1133">Transmembrane helix</keyword>
<keyword evidence="1" id="KW-0812">Transmembrane</keyword>
<evidence type="ECO:0000313" key="3">
    <source>
        <dbReference type="EMBL" id="PPQ29551.1"/>
    </source>
</evidence>
<evidence type="ECO:0000259" key="2">
    <source>
        <dbReference type="Pfam" id="PF01478"/>
    </source>
</evidence>
<dbReference type="EMBL" id="NHSJ01000090">
    <property type="protein sequence ID" value="PPQ29551.1"/>
    <property type="molecule type" value="Genomic_DNA"/>
</dbReference>
<name>A0A2S6N4J9_9HYPH</name>
<feature type="transmembrane region" description="Helical" evidence="1">
    <location>
        <begin position="42"/>
        <end position="69"/>
    </location>
</feature>
<protein>
    <recommendedName>
        <fullName evidence="2">Prepilin type IV endopeptidase peptidase domain-containing protein</fullName>
    </recommendedName>
</protein>
<feature type="domain" description="Prepilin type IV endopeptidase peptidase" evidence="2">
    <location>
        <begin position="62"/>
        <end position="148"/>
    </location>
</feature>
<comment type="caution">
    <text evidence="3">The sequence shown here is derived from an EMBL/GenBank/DDBJ whole genome shotgun (WGS) entry which is preliminary data.</text>
</comment>
<dbReference type="GO" id="GO:0016020">
    <property type="term" value="C:membrane"/>
    <property type="evidence" value="ECO:0007669"/>
    <property type="project" value="InterPro"/>
</dbReference>
<reference evidence="3 4" key="1">
    <citation type="journal article" date="2018" name="Arch. Microbiol.">
        <title>New insights into the metabolic potential of the phototrophic purple bacterium Rhodopila globiformis DSM 161(T) from its draft genome sequence and evidence for a vanadium-dependent nitrogenase.</title>
        <authorList>
            <person name="Imhoff J.F."/>
            <person name="Rahn T."/>
            <person name="Kunzel S."/>
            <person name="Neulinger S.C."/>
        </authorList>
    </citation>
    <scope>NUCLEOTIDE SEQUENCE [LARGE SCALE GENOMIC DNA]</scope>
    <source>
        <strain evidence="3 4">DSM 16996</strain>
    </source>
</reference>
<feature type="non-terminal residue" evidence="3">
    <location>
        <position position="148"/>
    </location>
</feature>